<comment type="caution">
    <text evidence="2">The sequence shown here is derived from an EMBL/GenBank/DDBJ whole genome shotgun (WGS) entry which is preliminary data.</text>
</comment>
<evidence type="ECO:0000256" key="1">
    <source>
        <dbReference type="SAM" id="MobiDB-lite"/>
    </source>
</evidence>
<evidence type="ECO:0000313" key="2">
    <source>
        <dbReference type="EMBL" id="CAF1050421.1"/>
    </source>
</evidence>
<organism evidence="2 3">
    <name type="scientific">Brachionus calyciflorus</name>
    <dbReference type="NCBI Taxonomy" id="104777"/>
    <lineage>
        <taxon>Eukaryota</taxon>
        <taxon>Metazoa</taxon>
        <taxon>Spiralia</taxon>
        <taxon>Gnathifera</taxon>
        <taxon>Rotifera</taxon>
        <taxon>Eurotatoria</taxon>
        <taxon>Monogononta</taxon>
        <taxon>Pseudotrocha</taxon>
        <taxon>Ploima</taxon>
        <taxon>Brachionidae</taxon>
        <taxon>Brachionus</taxon>
    </lineage>
</organism>
<dbReference type="AlphaFoldDB" id="A0A814KBN9"/>
<protein>
    <submittedName>
        <fullName evidence="2">Uncharacterized protein</fullName>
    </submittedName>
</protein>
<proteinExistence type="predicted"/>
<reference evidence="2" key="1">
    <citation type="submission" date="2021-02" db="EMBL/GenBank/DDBJ databases">
        <authorList>
            <person name="Nowell W R."/>
        </authorList>
    </citation>
    <scope>NUCLEOTIDE SEQUENCE</scope>
    <source>
        <strain evidence="2">Ploen Becks lab</strain>
    </source>
</reference>
<accession>A0A814KBN9</accession>
<keyword evidence="3" id="KW-1185">Reference proteome</keyword>
<dbReference type="Proteomes" id="UP000663879">
    <property type="component" value="Unassembled WGS sequence"/>
</dbReference>
<dbReference type="EMBL" id="CAJNOC010005370">
    <property type="protein sequence ID" value="CAF1050421.1"/>
    <property type="molecule type" value="Genomic_DNA"/>
</dbReference>
<feature type="non-terminal residue" evidence="2">
    <location>
        <position position="1"/>
    </location>
</feature>
<evidence type="ECO:0000313" key="3">
    <source>
        <dbReference type="Proteomes" id="UP000663879"/>
    </source>
</evidence>
<feature type="region of interest" description="Disordered" evidence="1">
    <location>
        <begin position="89"/>
        <end position="120"/>
    </location>
</feature>
<name>A0A814KBN9_9BILA</name>
<feature type="compositionally biased region" description="Acidic residues" evidence="1">
    <location>
        <begin position="97"/>
        <end position="114"/>
    </location>
</feature>
<sequence>MLLENLGFTACLHQHGNTGSDREETAKDVIVNFGGSAAAYVNNLSASGVNGFPSEQVIRICEFNKKDLLSSNWLTNLLVSADHAKEAYKSKKKEKYGDEEDYLNYDDDSDDENDTFLNDNNINTENVLQKKLIKS</sequence>
<gene>
    <name evidence="2" type="ORF">OXX778_LOCUS18801</name>
</gene>